<dbReference type="Proteomes" id="UP000799539">
    <property type="component" value="Unassembled WGS sequence"/>
</dbReference>
<gene>
    <name evidence="1" type="ORF">CERZMDRAFT_43681</name>
</gene>
<dbReference type="OrthoDB" id="265717at2759"/>
<accession>A0A6A6FD28</accession>
<evidence type="ECO:0008006" key="3">
    <source>
        <dbReference type="Google" id="ProtNLM"/>
    </source>
</evidence>
<name>A0A6A6FD28_9PEZI</name>
<dbReference type="AlphaFoldDB" id="A0A6A6FD28"/>
<evidence type="ECO:0000313" key="2">
    <source>
        <dbReference type="Proteomes" id="UP000799539"/>
    </source>
</evidence>
<protein>
    <recommendedName>
        <fullName evidence="3">DUF1330 domain-containing protein</fullName>
    </recommendedName>
</protein>
<dbReference type="PANTHER" id="PTHR40257:SF1">
    <property type="entry name" value="DUF1330 DOMAIN-CONTAINING PROTEIN"/>
    <property type="match status" value="1"/>
</dbReference>
<dbReference type="EMBL" id="ML992677">
    <property type="protein sequence ID" value="KAF2211322.1"/>
    <property type="molecule type" value="Genomic_DNA"/>
</dbReference>
<dbReference type="Gene3D" id="3.30.70.100">
    <property type="match status" value="1"/>
</dbReference>
<dbReference type="PANTHER" id="PTHR40257">
    <property type="match status" value="1"/>
</dbReference>
<proteinExistence type="predicted"/>
<keyword evidence="2" id="KW-1185">Reference proteome</keyword>
<evidence type="ECO:0000313" key="1">
    <source>
        <dbReference type="EMBL" id="KAF2211322.1"/>
    </source>
</evidence>
<organism evidence="1 2">
    <name type="scientific">Cercospora zeae-maydis SCOH1-5</name>
    <dbReference type="NCBI Taxonomy" id="717836"/>
    <lineage>
        <taxon>Eukaryota</taxon>
        <taxon>Fungi</taxon>
        <taxon>Dikarya</taxon>
        <taxon>Ascomycota</taxon>
        <taxon>Pezizomycotina</taxon>
        <taxon>Dothideomycetes</taxon>
        <taxon>Dothideomycetidae</taxon>
        <taxon>Mycosphaerellales</taxon>
        <taxon>Mycosphaerellaceae</taxon>
        <taxon>Cercospora</taxon>
    </lineage>
</organism>
<sequence>MPLTTLHLVALAPNATISQFLRALKSYSLKPLVVSKVVRWIIKPEKLSTHLLNTNWDLLIILPATQQIPDTYLGGDWVNQHWTITAGVPSSLLKDFPQKNDRLLHPQQGDVPELTGSLSKPKIAASSQGLELNDEILSWSQSFELGQNGAVSMMNLLSFKPGKEAHESYLRYGKAFGEEIGKRRGGNAKIVGKVVPDRKTKGEDRHGWNEIALAHYPSIRHFTDMLASEDYQKVNHESRLPALRDTCILCTTELDPELSTDKARL</sequence>
<reference evidence="1" key="1">
    <citation type="journal article" date="2020" name="Stud. Mycol.">
        <title>101 Dothideomycetes genomes: a test case for predicting lifestyles and emergence of pathogens.</title>
        <authorList>
            <person name="Haridas S."/>
            <person name="Albert R."/>
            <person name="Binder M."/>
            <person name="Bloem J."/>
            <person name="Labutti K."/>
            <person name="Salamov A."/>
            <person name="Andreopoulos B."/>
            <person name="Baker S."/>
            <person name="Barry K."/>
            <person name="Bills G."/>
            <person name="Bluhm B."/>
            <person name="Cannon C."/>
            <person name="Castanera R."/>
            <person name="Culley D."/>
            <person name="Daum C."/>
            <person name="Ezra D."/>
            <person name="Gonzalez J."/>
            <person name="Henrissat B."/>
            <person name="Kuo A."/>
            <person name="Liang C."/>
            <person name="Lipzen A."/>
            <person name="Lutzoni F."/>
            <person name="Magnuson J."/>
            <person name="Mondo S."/>
            <person name="Nolan M."/>
            <person name="Ohm R."/>
            <person name="Pangilinan J."/>
            <person name="Park H.-J."/>
            <person name="Ramirez L."/>
            <person name="Alfaro M."/>
            <person name="Sun H."/>
            <person name="Tritt A."/>
            <person name="Yoshinaga Y."/>
            <person name="Zwiers L.-H."/>
            <person name="Turgeon B."/>
            <person name="Goodwin S."/>
            <person name="Spatafora J."/>
            <person name="Crous P."/>
            <person name="Grigoriev I."/>
        </authorList>
    </citation>
    <scope>NUCLEOTIDE SEQUENCE</scope>
    <source>
        <strain evidence="1">SCOH1-5</strain>
    </source>
</reference>